<name>K7FI59_PELSI</name>
<feature type="compositionally biased region" description="Basic and acidic residues" evidence="1">
    <location>
        <begin position="1049"/>
        <end position="1061"/>
    </location>
</feature>
<feature type="region of interest" description="Disordered" evidence="1">
    <location>
        <begin position="1205"/>
        <end position="1318"/>
    </location>
</feature>
<feature type="compositionally biased region" description="Acidic residues" evidence="1">
    <location>
        <begin position="1104"/>
        <end position="1122"/>
    </location>
</feature>
<dbReference type="OMA" id="PEEDPIM"/>
<feature type="compositionally biased region" description="Acidic residues" evidence="1">
    <location>
        <begin position="1033"/>
        <end position="1048"/>
    </location>
</feature>
<dbReference type="GeneTree" id="ENSGT00530000064485"/>
<feature type="compositionally biased region" description="Polar residues" evidence="1">
    <location>
        <begin position="175"/>
        <end position="184"/>
    </location>
</feature>
<evidence type="ECO:0000259" key="2">
    <source>
        <dbReference type="Pfam" id="PF15257"/>
    </source>
</evidence>
<evidence type="ECO:0000313" key="4">
    <source>
        <dbReference type="Proteomes" id="UP000007267"/>
    </source>
</evidence>
<feature type="compositionally biased region" description="Basic residues" evidence="1">
    <location>
        <begin position="246"/>
        <end position="259"/>
    </location>
</feature>
<feature type="compositionally biased region" description="Basic and acidic residues" evidence="1">
    <location>
        <begin position="1259"/>
        <end position="1269"/>
    </location>
</feature>
<reference evidence="4" key="1">
    <citation type="submission" date="2011-10" db="EMBL/GenBank/DDBJ databases">
        <authorList>
            <consortium name="Soft-shell Turtle Genome Consortium"/>
        </authorList>
    </citation>
    <scope>NUCLEOTIDE SEQUENCE [LARGE SCALE GENOMIC DNA]</scope>
    <source>
        <strain evidence="4">Daiwa-1</strain>
    </source>
</reference>
<dbReference type="EMBL" id="AGCU01135357">
    <property type="status" value="NOT_ANNOTATED_CDS"/>
    <property type="molecule type" value="Genomic_DNA"/>
</dbReference>
<feature type="compositionally biased region" description="Polar residues" evidence="1">
    <location>
        <begin position="542"/>
        <end position="551"/>
    </location>
</feature>
<evidence type="ECO:0000256" key="1">
    <source>
        <dbReference type="SAM" id="MobiDB-lite"/>
    </source>
</evidence>
<dbReference type="STRING" id="13735.ENSPSIP00000007719"/>
<dbReference type="Proteomes" id="UP000007267">
    <property type="component" value="Unassembled WGS sequence"/>
</dbReference>
<feature type="compositionally biased region" description="Acidic residues" evidence="1">
    <location>
        <begin position="477"/>
        <end position="504"/>
    </location>
</feature>
<dbReference type="GO" id="GO:0060271">
    <property type="term" value="P:cilium assembly"/>
    <property type="evidence" value="ECO:0007669"/>
    <property type="project" value="Ensembl"/>
</dbReference>
<dbReference type="EMBL" id="AGCU01135359">
    <property type="status" value="NOT_ANNOTATED_CDS"/>
    <property type="molecule type" value="Genomic_DNA"/>
</dbReference>
<dbReference type="InterPro" id="IPR027962">
    <property type="entry name" value="ERICH3"/>
</dbReference>
<feature type="region of interest" description="Disordered" evidence="1">
    <location>
        <begin position="106"/>
        <end position="186"/>
    </location>
</feature>
<keyword evidence="4" id="KW-1185">Reference proteome</keyword>
<dbReference type="GO" id="GO:0005930">
    <property type="term" value="C:axoneme"/>
    <property type="evidence" value="ECO:0007669"/>
    <property type="project" value="Ensembl"/>
</dbReference>
<feature type="compositionally biased region" description="Basic and acidic residues" evidence="1">
    <location>
        <begin position="1278"/>
        <end position="1288"/>
    </location>
</feature>
<feature type="region of interest" description="Disordered" evidence="1">
    <location>
        <begin position="673"/>
        <end position="831"/>
    </location>
</feature>
<sequence length="1447" mass="160493">MSHPHSGSLVTYNSLTDKHLAGYFSNTRIRRHLQRSGLISRSGRIISEKEYRLNAVRKDHQRYVRECLAQAIFHKVLDMERHHQLEIKRQLENVVRRERVQRLKVERSRRSVEDINPLLSPRPPAGPRSRYGHHVLADGEQSGPSQASSSPRPNTAPGNMQRPVRLQPLPGYPTAGSTPKTPSRSKQKFLELEHDHQFSSEGDKSMLRLMNSVDYLAGLSPYQLPIINNYVIPVPPPPQKGDKNLKGVRHGTSRGRRFRPTTAPDGLEQLLTKDSGKFHKPSLHSNASVTMIYLGKSVHLSHDDTDYRDEIKVYQQHCGGENLCVYKGKLLEGETFHFTSKRHHGFPFSLTFFLNGLQVDRLSSCCEYKHRKGMRLGGKHGYFGFANVDKASPCYRCIIAMGLDKKPSPPKKKMKADYGEKQEDSVKDEEHSEPSEGSVEQEATKHSTADISSPGKDQEPAEDNVEIGEEERKEETQEGPESEDDQENASKDEYDEDFEADEEKSDEKVNEERQADDQMNGMSKSPSDDEKDNLDHEKESKSSSQKTPQASDSEKDESDGYSNSDSEEDKQDRKSASSLSSSRTVYSGEDDSETEKMKDHVKGNEKEVTERSMTHEKHGNETWESKPLKSVENQETDAVEEEVIDEAEETKAEMVMRKDIEFLPGSMIEIHCPGNDELNEEPNHVGSIANNIREGGEEDGSNAREDGEEVVLEHLEGSTVEAQATNKDSPEVDEEGDCKSVQEKIAEAIENDHLSSEPEPSDSSTDEEEENLTSTAHDIKEDGAFLAEAGENEKLAEQVLQGVDEQKALEKEEESVAQEGATDTEEGGNETGLETDLLAKEEAGAVMGQTVGNVLTVQEEASEEQQIMEEDLERSRVGKEMTFEGEGMMQEEVNEDEGAVGKATYEEKVVEKVLFEGEEVPEGEEIMKEATSDAEVAMGMAEDVGKAASEAEEALEAAGSEGKESVEDSVAEGIELEREEVVEEAASEGGVAIGEAEFALEESVKVPILGAATEIEESVESREVLIGKAVTDVEEAATEEQSEEEDVMEATREEKETRNETTEEESEVEESAPPREETSLDRKIKMEIAIEEGAHKDGESLAEAPEEEVAAIDPETEEEVADEGIHREELVSEEIAYMAEELMKTGEEKVTEEAKENKLWIGKKVPIDEASIDESTINEEAVAERAEMEELEVTDGMAMEEVKMAEGATMEKVVTEESGEREGEGMSELPASEEATSEDIGGKGKVMGIKTPSQEEELVEKSESGEKGSADVLLDWKVQTEDAGREEGQAEEDSGSEKKKVMTKEIIPNDNMGLERTLPEEKNLMIPASLLDEVEAVEASPEVEGMTQEMAYGRGVMEKDAVLVEEVMAKMRRTDGNDKTEEGESETTEEKTTLKQVDKSEKIKIGKTEALAEYPQGSHGSTDLLEMEQREESLTDTTGASITEERN</sequence>
<dbReference type="GO" id="GO:0097730">
    <property type="term" value="C:non-motile cilium"/>
    <property type="evidence" value="ECO:0007669"/>
    <property type="project" value="Ensembl"/>
</dbReference>
<dbReference type="CTD" id="127254"/>
<dbReference type="Pfam" id="PF15257">
    <property type="entry name" value="DUF4590"/>
    <property type="match status" value="1"/>
</dbReference>
<reference evidence="4" key="2">
    <citation type="journal article" date="2013" name="Nat. Genet.">
        <title>The draft genomes of soft-shell turtle and green sea turtle yield insights into the development and evolution of the turtle-specific body plan.</title>
        <authorList>
            <person name="Wang Z."/>
            <person name="Pascual-Anaya J."/>
            <person name="Zadissa A."/>
            <person name="Li W."/>
            <person name="Niimura Y."/>
            <person name="Huang Z."/>
            <person name="Li C."/>
            <person name="White S."/>
            <person name="Xiong Z."/>
            <person name="Fang D."/>
            <person name="Wang B."/>
            <person name="Ming Y."/>
            <person name="Chen Y."/>
            <person name="Zheng Y."/>
            <person name="Kuraku S."/>
            <person name="Pignatelli M."/>
            <person name="Herrero J."/>
            <person name="Beal K."/>
            <person name="Nozawa M."/>
            <person name="Li Q."/>
            <person name="Wang J."/>
            <person name="Zhang H."/>
            <person name="Yu L."/>
            <person name="Shigenobu S."/>
            <person name="Wang J."/>
            <person name="Liu J."/>
            <person name="Flicek P."/>
            <person name="Searle S."/>
            <person name="Wang J."/>
            <person name="Kuratani S."/>
            <person name="Yin Y."/>
            <person name="Aken B."/>
            <person name="Zhang G."/>
            <person name="Irie N."/>
        </authorList>
    </citation>
    <scope>NUCLEOTIDE SEQUENCE [LARGE SCALE GENOMIC DNA]</scope>
    <source>
        <strain evidence="4">Daiwa-1</strain>
    </source>
</reference>
<protein>
    <submittedName>
        <fullName evidence="3">Glutamate rich 3</fullName>
    </submittedName>
</protein>
<feature type="compositionally biased region" description="Basic and acidic residues" evidence="1">
    <location>
        <begin position="1371"/>
        <end position="1407"/>
    </location>
</feature>
<dbReference type="Ensembl" id="ENSPSIT00000007760.1">
    <property type="protein sequence ID" value="ENSPSIP00000007719.1"/>
    <property type="gene ID" value="ENSPSIG00000007093.1"/>
</dbReference>
<dbReference type="PANTHER" id="PTHR23034:SF2">
    <property type="entry name" value="GLUTAMATE-RICH PROTEIN 3"/>
    <property type="match status" value="1"/>
</dbReference>
<feature type="domain" description="DUF4590" evidence="2">
    <location>
        <begin position="299"/>
        <end position="412"/>
    </location>
</feature>
<dbReference type="PANTHER" id="PTHR23034">
    <property type="entry name" value="GLUTAMATE-RICH PROTEIN 3"/>
    <property type="match status" value="1"/>
</dbReference>
<evidence type="ECO:0000313" key="3">
    <source>
        <dbReference type="Ensembl" id="ENSPSIP00000007719.1"/>
    </source>
</evidence>
<feature type="compositionally biased region" description="Acidic residues" evidence="1">
    <location>
        <begin position="460"/>
        <end position="469"/>
    </location>
</feature>
<feature type="compositionally biased region" description="Basic and acidic residues" evidence="1">
    <location>
        <begin position="737"/>
        <end position="756"/>
    </location>
</feature>
<feature type="compositionally biased region" description="Basic and acidic residues" evidence="1">
    <location>
        <begin position="594"/>
        <end position="629"/>
    </location>
</feature>
<gene>
    <name evidence="3" type="primary">ERICH3</name>
</gene>
<feature type="region of interest" description="Disordered" evidence="1">
    <location>
        <begin position="406"/>
        <end position="641"/>
    </location>
</feature>
<dbReference type="OrthoDB" id="120976at2759"/>
<dbReference type="RefSeq" id="XP_014432650.1">
    <property type="nucleotide sequence ID" value="XM_014577164.3"/>
</dbReference>
<dbReference type="InterPro" id="IPR048257">
    <property type="entry name" value="DUF4590"/>
</dbReference>
<feature type="compositionally biased region" description="Acidic residues" evidence="1">
    <location>
        <begin position="811"/>
        <end position="828"/>
    </location>
</feature>
<dbReference type="eggNOG" id="ENOG502QVG1">
    <property type="taxonomic scope" value="Eukaryota"/>
</dbReference>
<feature type="compositionally biased region" description="Polar residues" evidence="1">
    <location>
        <begin position="142"/>
        <end position="158"/>
    </location>
</feature>
<feature type="region of interest" description="Disordered" evidence="1">
    <location>
        <begin position="945"/>
        <end position="969"/>
    </location>
</feature>
<dbReference type="KEGG" id="pss:102461248"/>
<feature type="compositionally biased region" description="Basic and acidic residues" evidence="1">
    <location>
        <begin position="505"/>
        <end position="516"/>
    </location>
</feature>
<feature type="region of interest" description="Disordered" evidence="1">
    <location>
        <begin position="1371"/>
        <end position="1447"/>
    </location>
</feature>
<reference evidence="3" key="3">
    <citation type="submission" date="2025-08" db="UniProtKB">
        <authorList>
            <consortium name="Ensembl"/>
        </authorList>
    </citation>
    <scope>IDENTIFICATION</scope>
</reference>
<feature type="compositionally biased region" description="Acidic residues" evidence="1">
    <location>
        <begin position="554"/>
        <end position="569"/>
    </location>
</feature>
<proteinExistence type="predicted"/>
<accession>K7FI59</accession>
<feature type="compositionally biased region" description="Basic and acidic residues" evidence="1">
    <location>
        <begin position="701"/>
        <end position="716"/>
    </location>
</feature>
<feature type="region of interest" description="Disordered" evidence="1">
    <location>
        <begin position="237"/>
        <end position="263"/>
    </location>
</feature>
<organism evidence="3 4">
    <name type="scientific">Pelodiscus sinensis</name>
    <name type="common">Chinese softshell turtle</name>
    <name type="synonym">Trionyx sinensis</name>
    <dbReference type="NCBI Taxonomy" id="13735"/>
    <lineage>
        <taxon>Eukaryota</taxon>
        <taxon>Metazoa</taxon>
        <taxon>Chordata</taxon>
        <taxon>Craniata</taxon>
        <taxon>Vertebrata</taxon>
        <taxon>Euteleostomi</taxon>
        <taxon>Archelosauria</taxon>
        <taxon>Testudinata</taxon>
        <taxon>Testudines</taxon>
        <taxon>Cryptodira</taxon>
        <taxon>Trionychia</taxon>
        <taxon>Trionychidae</taxon>
        <taxon>Pelodiscus</taxon>
    </lineage>
</organism>
<dbReference type="HOGENOM" id="CLU_251517_0_0_1"/>
<dbReference type="EMBL" id="AGCU01135360">
    <property type="status" value="NOT_ANNOTATED_CDS"/>
    <property type="molecule type" value="Genomic_DNA"/>
</dbReference>
<reference evidence="3" key="4">
    <citation type="submission" date="2025-09" db="UniProtKB">
        <authorList>
            <consortium name="Ensembl"/>
        </authorList>
    </citation>
    <scope>IDENTIFICATION</scope>
</reference>
<feature type="region of interest" description="Disordered" evidence="1">
    <location>
        <begin position="883"/>
        <end position="902"/>
    </location>
</feature>
<feature type="compositionally biased region" description="Basic and acidic residues" evidence="1">
    <location>
        <begin position="1213"/>
        <end position="1224"/>
    </location>
</feature>
<feature type="compositionally biased region" description="Basic and acidic residues" evidence="1">
    <location>
        <begin position="415"/>
        <end position="434"/>
    </location>
</feature>
<dbReference type="EMBL" id="AGCU01135358">
    <property type="status" value="NOT_ANNOTATED_CDS"/>
    <property type="molecule type" value="Genomic_DNA"/>
</dbReference>
<feature type="compositionally biased region" description="Basic and acidic residues" evidence="1">
    <location>
        <begin position="1072"/>
        <end position="1099"/>
    </location>
</feature>
<dbReference type="GeneID" id="102461248"/>
<feature type="region of interest" description="Disordered" evidence="1">
    <location>
        <begin position="1033"/>
        <end position="1127"/>
    </location>
</feature>